<dbReference type="PANTHER" id="PTHR16222:SF12">
    <property type="entry name" value="ADP-RIBOSYLGLYCOHYDROLASE-RELATED"/>
    <property type="match status" value="1"/>
</dbReference>
<evidence type="ECO:0000313" key="1">
    <source>
        <dbReference type="EMBL" id="UVN06042.1"/>
    </source>
</evidence>
<organism evidence="1 2">
    <name type="scientific">Bacteriophage sp</name>
    <dbReference type="NCBI Taxonomy" id="38018"/>
    <lineage>
        <taxon>Viruses</taxon>
    </lineage>
</organism>
<keyword evidence="2" id="KW-1185">Reference proteome</keyword>
<dbReference type="InterPro" id="IPR005502">
    <property type="entry name" value="Ribosyl_crysJ1"/>
</dbReference>
<dbReference type="Pfam" id="PF03747">
    <property type="entry name" value="ADP_ribosyl_GH"/>
    <property type="match status" value="2"/>
</dbReference>
<protein>
    <submittedName>
        <fullName evidence="1">ADP-ribosylglycohydrolase</fullName>
    </submittedName>
</protein>
<dbReference type="SUPFAM" id="SSF101478">
    <property type="entry name" value="ADP-ribosylglycohydrolase"/>
    <property type="match status" value="1"/>
</dbReference>
<dbReference type="Gene3D" id="1.10.4080.10">
    <property type="entry name" value="ADP-ribosylation/Crystallin J1"/>
    <property type="match status" value="1"/>
</dbReference>
<dbReference type="PANTHER" id="PTHR16222">
    <property type="entry name" value="ADP-RIBOSYLGLYCOHYDROLASE"/>
    <property type="match status" value="1"/>
</dbReference>
<accession>A0ABY5T350</accession>
<dbReference type="InterPro" id="IPR036705">
    <property type="entry name" value="Ribosyl_crysJ1_sf"/>
</dbReference>
<proteinExistence type="predicted"/>
<dbReference type="Proteomes" id="UP001160508">
    <property type="component" value="Segment"/>
</dbReference>
<dbReference type="InterPro" id="IPR050792">
    <property type="entry name" value="ADP-ribosylglycohydrolase"/>
</dbReference>
<dbReference type="EMBL" id="OP031061">
    <property type="protein sequence ID" value="UVN06042.1"/>
    <property type="molecule type" value="Genomic_DNA"/>
</dbReference>
<evidence type="ECO:0000313" key="2">
    <source>
        <dbReference type="Proteomes" id="UP001160508"/>
    </source>
</evidence>
<reference evidence="1" key="1">
    <citation type="submission" date="2022-07" db="EMBL/GenBank/DDBJ databases">
        <authorList>
            <person name="Nishijima S."/>
        </authorList>
    </citation>
    <scope>NUCLEOTIDE SEQUENCE</scope>
    <source>
        <strain evidence="1">1827_77749</strain>
    </source>
</reference>
<name>A0ABY5T350_9VIRU</name>
<sequence>MIGAIIGDIVGSRFEFNNTNDYHFKLFTKENSYTDDTICTVAIADAINTGTDYKNKMVEWCRKYPHPMGSYGGGFSRWIVSENHEPYNSFGNGSAMRVSPVAWAYDDLDTILKEAEKTAAITHNHPEGIKGALTIAHAIHSQKRGFKPGDLEAVGNRYYPGFLHEIYTPGVFNETCQGTVPICLKIVRYSTSFEDAIRRAISWGGDSDTIGAIVGSIAEAAFGVPQSIYRKVWNYLPVEMLEVIGDFYRKLNLRRNDEE</sequence>